<evidence type="ECO:0000256" key="5">
    <source>
        <dbReference type="ARBA" id="ARBA00022771"/>
    </source>
</evidence>
<proteinExistence type="predicted"/>
<comment type="subcellular location">
    <subcellularLocation>
        <location evidence="2">Nucleus</location>
    </subcellularLocation>
</comment>
<reference evidence="11 13" key="1">
    <citation type="submission" date="2019-09" db="EMBL/GenBank/DDBJ databases">
        <title>Bird 10,000 Genomes (B10K) Project - Family phase.</title>
        <authorList>
            <person name="Zhang G."/>
        </authorList>
    </citation>
    <scope>NUCLEOTIDE SEQUENCE [LARGE SCALE GENOMIC DNA]</scope>
    <source>
        <strain evidence="11">B10K-DU-001-03</strain>
        <tissue evidence="11">Muscle</tissue>
    </source>
</reference>
<dbReference type="FunFam" id="3.30.160.60:FF:002107">
    <property type="entry name" value="Zinc finger protein 484"/>
    <property type="match status" value="1"/>
</dbReference>
<dbReference type="GO" id="GO:0005634">
    <property type="term" value="C:nucleus"/>
    <property type="evidence" value="ECO:0007669"/>
    <property type="project" value="UniProtKB-SubCell"/>
</dbReference>
<keyword evidence="7" id="KW-0238">DNA-binding</keyword>
<dbReference type="AlphaFoldDB" id="A0A7K8W0Y3"/>
<dbReference type="Pfam" id="PF00096">
    <property type="entry name" value="zf-C2H2"/>
    <property type="match status" value="1"/>
</dbReference>
<gene>
    <name evidence="11" type="primary">Zscan20_0</name>
    <name evidence="12" type="synonym">Zscan20_1</name>
    <name evidence="11" type="ORF">SCLMEX_R15575</name>
    <name evidence="12" type="ORF">SCLMEX_R15725</name>
</gene>
<feature type="non-terminal residue" evidence="11">
    <location>
        <position position="61"/>
    </location>
</feature>
<dbReference type="InterPro" id="IPR013087">
    <property type="entry name" value="Znf_C2H2_type"/>
</dbReference>
<keyword evidence="4" id="KW-0677">Repeat</keyword>
<evidence type="ECO:0000256" key="6">
    <source>
        <dbReference type="ARBA" id="ARBA00022833"/>
    </source>
</evidence>
<dbReference type="FunFam" id="3.30.160.60:FF:000176">
    <property type="entry name" value="zinc finger protein 70"/>
    <property type="match status" value="1"/>
</dbReference>
<evidence type="ECO:0000256" key="8">
    <source>
        <dbReference type="ARBA" id="ARBA00023242"/>
    </source>
</evidence>
<keyword evidence="6" id="KW-0862">Zinc</keyword>
<dbReference type="EMBL" id="VWZF01002323">
    <property type="protein sequence ID" value="NXF74683.1"/>
    <property type="molecule type" value="Genomic_DNA"/>
</dbReference>
<evidence type="ECO:0000256" key="2">
    <source>
        <dbReference type="ARBA" id="ARBA00004123"/>
    </source>
</evidence>
<feature type="domain" description="C2H2-type" evidence="10">
    <location>
        <begin position="30"/>
        <end position="57"/>
    </location>
</feature>
<dbReference type="GO" id="GO:0008270">
    <property type="term" value="F:zinc ion binding"/>
    <property type="evidence" value="ECO:0007669"/>
    <property type="project" value="UniProtKB-KW"/>
</dbReference>
<comment type="caution">
    <text evidence="11">The sequence shown here is derived from an EMBL/GenBank/DDBJ whole genome shotgun (WGS) entry which is preliminary data.</text>
</comment>
<evidence type="ECO:0000256" key="3">
    <source>
        <dbReference type="ARBA" id="ARBA00022723"/>
    </source>
</evidence>
<dbReference type="GO" id="GO:0000978">
    <property type="term" value="F:RNA polymerase II cis-regulatory region sequence-specific DNA binding"/>
    <property type="evidence" value="ECO:0007669"/>
    <property type="project" value="TreeGrafter"/>
</dbReference>
<protein>
    <submittedName>
        <fullName evidence="11">ZSC20 protein</fullName>
    </submittedName>
</protein>
<feature type="non-terminal residue" evidence="11">
    <location>
        <position position="1"/>
    </location>
</feature>
<keyword evidence="3" id="KW-0479">Metal-binding</keyword>
<evidence type="ECO:0000256" key="1">
    <source>
        <dbReference type="ARBA" id="ARBA00003767"/>
    </source>
</evidence>
<dbReference type="PANTHER" id="PTHR23226">
    <property type="entry name" value="ZINC FINGER AND SCAN DOMAIN-CONTAINING"/>
    <property type="match status" value="1"/>
</dbReference>
<evidence type="ECO:0000313" key="11">
    <source>
        <dbReference type="EMBL" id="NXF72346.1"/>
    </source>
</evidence>
<dbReference type="OrthoDB" id="10004641at2759"/>
<feature type="domain" description="C2H2-type" evidence="10">
    <location>
        <begin position="2"/>
        <end position="29"/>
    </location>
</feature>
<evidence type="ECO:0000256" key="4">
    <source>
        <dbReference type="ARBA" id="ARBA00022737"/>
    </source>
</evidence>
<name>A0A7K8W0Y3_9FURN</name>
<evidence type="ECO:0000256" key="9">
    <source>
        <dbReference type="PROSITE-ProRule" id="PRU00042"/>
    </source>
</evidence>
<dbReference type="InterPro" id="IPR036236">
    <property type="entry name" value="Znf_C2H2_sf"/>
</dbReference>
<dbReference type="Proteomes" id="UP000588334">
    <property type="component" value="Unassembled WGS sequence"/>
</dbReference>
<keyword evidence="13" id="KW-1185">Reference proteome</keyword>
<evidence type="ECO:0000313" key="13">
    <source>
        <dbReference type="Proteomes" id="UP000588334"/>
    </source>
</evidence>
<dbReference type="Gene3D" id="3.30.160.60">
    <property type="entry name" value="Classic Zinc Finger"/>
    <property type="match status" value="2"/>
</dbReference>
<dbReference type="EMBL" id="VWZF01001055">
    <property type="protein sequence ID" value="NXF72346.1"/>
    <property type="molecule type" value="Genomic_DNA"/>
</dbReference>
<dbReference type="SUPFAM" id="SSF57667">
    <property type="entry name" value="beta-beta-alpha zinc fingers"/>
    <property type="match status" value="1"/>
</dbReference>
<dbReference type="PANTHER" id="PTHR23226:SF416">
    <property type="entry name" value="FI01424P"/>
    <property type="match status" value="1"/>
</dbReference>
<evidence type="ECO:0000259" key="10">
    <source>
        <dbReference type="PROSITE" id="PS50157"/>
    </source>
</evidence>
<sequence length="61" mass="7131">PYTSMECGKSCRDNSNLLSHQHIHTRERPYLCRECAKSFTKSSHLICHHPHQGMALHVWVM</sequence>
<dbReference type="PROSITE" id="PS50157">
    <property type="entry name" value="ZINC_FINGER_C2H2_2"/>
    <property type="match status" value="2"/>
</dbReference>
<comment type="function">
    <text evidence="1">May be involved in transcriptional regulation.</text>
</comment>
<evidence type="ECO:0000256" key="7">
    <source>
        <dbReference type="ARBA" id="ARBA00023125"/>
    </source>
</evidence>
<evidence type="ECO:0000313" key="12">
    <source>
        <dbReference type="EMBL" id="NXF74683.1"/>
    </source>
</evidence>
<keyword evidence="8" id="KW-0539">Nucleus</keyword>
<keyword evidence="5 9" id="KW-0863">Zinc-finger</keyword>
<dbReference type="GO" id="GO:0000981">
    <property type="term" value="F:DNA-binding transcription factor activity, RNA polymerase II-specific"/>
    <property type="evidence" value="ECO:0007669"/>
    <property type="project" value="TreeGrafter"/>
</dbReference>
<accession>A0A7K8W0Y3</accession>
<organism evidence="11 13">
    <name type="scientific">Sclerurus mexicanus</name>
    <name type="common">tawny-throated leaftosser</name>
    <dbReference type="NCBI Taxonomy" id="265632"/>
    <lineage>
        <taxon>Eukaryota</taxon>
        <taxon>Metazoa</taxon>
        <taxon>Chordata</taxon>
        <taxon>Craniata</taxon>
        <taxon>Vertebrata</taxon>
        <taxon>Euteleostomi</taxon>
        <taxon>Archelosauria</taxon>
        <taxon>Archosauria</taxon>
        <taxon>Dinosauria</taxon>
        <taxon>Saurischia</taxon>
        <taxon>Theropoda</taxon>
        <taxon>Coelurosauria</taxon>
        <taxon>Aves</taxon>
        <taxon>Neognathae</taxon>
        <taxon>Neoaves</taxon>
        <taxon>Telluraves</taxon>
        <taxon>Australaves</taxon>
        <taxon>Passeriformes</taxon>
        <taxon>Furnariidae</taxon>
        <taxon>Sclerurus</taxon>
    </lineage>
</organism>